<dbReference type="Proteomes" id="UP000321580">
    <property type="component" value="Unassembled WGS sequence"/>
</dbReference>
<evidence type="ECO:0000313" key="2">
    <source>
        <dbReference type="Proteomes" id="UP000321580"/>
    </source>
</evidence>
<comment type="caution">
    <text evidence="1">The sequence shown here is derived from an EMBL/GenBank/DDBJ whole genome shotgun (WGS) entry which is preliminary data.</text>
</comment>
<organism evidence="1 2">
    <name type="scientific">Phaeodactylibacter luteus</name>
    <dbReference type="NCBI Taxonomy" id="1564516"/>
    <lineage>
        <taxon>Bacteria</taxon>
        <taxon>Pseudomonadati</taxon>
        <taxon>Bacteroidota</taxon>
        <taxon>Saprospiria</taxon>
        <taxon>Saprospirales</taxon>
        <taxon>Haliscomenobacteraceae</taxon>
        <taxon>Phaeodactylibacter</taxon>
    </lineage>
</organism>
<dbReference type="RefSeq" id="WP_147169777.1">
    <property type="nucleotide sequence ID" value="NZ_VOOR01000179.1"/>
</dbReference>
<gene>
    <name evidence="1" type="ORF">FRY97_22015</name>
</gene>
<proteinExistence type="predicted"/>
<accession>A0A5C6RFJ2</accession>
<sequence>MDSTDNWVEPLNLDTEEFIVSGTFQRTLFDPNGGDTLFITDGCSDYNQFKLFEFICFFCCN</sequence>
<dbReference type="AlphaFoldDB" id="A0A5C6RFJ2"/>
<dbReference type="EMBL" id="VOOR01000179">
    <property type="protein sequence ID" value="TXB54175.1"/>
    <property type="molecule type" value="Genomic_DNA"/>
</dbReference>
<dbReference type="OrthoDB" id="881763at2"/>
<name>A0A5C6RFJ2_9BACT</name>
<evidence type="ECO:0000313" key="1">
    <source>
        <dbReference type="EMBL" id="TXB54175.1"/>
    </source>
</evidence>
<protein>
    <submittedName>
        <fullName evidence="1">Uncharacterized protein</fullName>
    </submittedName>
</protein>
<keyword evidence="2" id="KW-1185">Reference proteome</keyword>
<reference evidence="1 2" key="1">
    <citation type="submission" date="2019-08" db="EMBL/GenBank/DDBJ databases">
        <title>Genome of Phaeodactylibacter luteus.</title>
        <authorList>
            <person name="Bowman J.P."/>
        </authorList>
    </citation>
    <scope>NUCLEOTIDE SEQUENCE [LARGE SCALE GENOMIC DNA]</scope>
    <source>
        <strain evidence="1 2">KCTC 42180</strain>
    </source>
</reference>